<dbReference type="InterPro" id="IPR020471">
    <property type="entry name" value="AKR"/>
</dbReference>
<proteinExistence type="predicted"/>
<dbReference type="Proteomes" id="UP000031668">
    <property type="component" value="Unassembled WGS sequence"/>
</dbReference>
<dbReference type="EMBL" id="JWZT01001302">
    <property type="protein sequence ID" value="KII72305.1"/>
    <property type="molecule type" value="Genomic_DNA"/>
</dbReference>
<gene>
    <name evidence="2" type="ORF">RF11_10108</name>
</gene>
<dbReference type="InterPro" id="IPR036812">
    <property type="entry name" value="NAD(P)_OxRdtase_dom_sf"/>
</dbReference>
<reference evidence="2 3" key="1">
    <citation type="journal article" date="2014" name="Genome Biol. Evol.">
        <title>The genome of the myxosporean Thelohanellus kitauei shows adaptations to nutrient acquisition within its fish host.</title>
        <authorList>
            <person name="Yang Y."/>
            <person name="Xiong J."/>
            <person name="Zhou Z."/>
            <person name="Huo F."/>
            <person name="Miao W."/>
            <person name="Ran C."/>
            <person name="Liu Y."/>
            <person name="Zhang J."/>
            <person name="Feng J."/>
            <person name="Wang M."/>
            <person name="Wang M."/>
            <person name="Wang L."/>
            <person name="Yao B."/>
        </authorList>
    </citation>
    <scope>NUCLEOTIDE SEQUENCE [LARGE SCALE GENOMIC DNA]</scope>
    <source>
        <strain evidence="2">Wuqing</strain>
    </source>
</reference>
<dbReference type="AlphaFoldDB" id="A0A0C2N7I7"/>
<dbReference type="Pfam" id="PF00248">
    <property type="entry name" value="Aldo_ket_red"/>
    <property type="match status" value="1"/>
</dbReference>
<dbReference type="SUPFAM" id="SSF51430">
    <property type="entry name" value="NAD(P)-linked oxidoreductase"/>
    <property type="match status" value="1"/>
</dbReference>
<sequence>MLSPIPRSDIIGMPMIGFGTSFLPLDSISSVISTAIKLGYTSFDCAKIYKNEPMIGLALEHVKNRQDLFITSKLWCTDHTPDRVGPACKSTLRDLRLDYLDLYLVKIF</sequence>
<name>A0A0C2N7I7_THEKT</name>
<dbReference type="GO" id="GO:0016491">
    <property type="term" value="F:oxidoreductase activity"/>
    <property type="evidence" value="ECO:0007669"/>
    <property type="project" value="InterPro"/>
</dbReference>
<organism evidence="2 3">
    <name type="scientific">Thelohanellus kitauei</name>
    <name type="common">Myxosporean</name>
    <dbReference type="NCBI Taxonomy" id="669202"/>
    <lineage>
        <taxon>Eukaryota</taxon>
        <taxon>Metazoa</taxon>
        <taxon>Cnidaria</taxon>
        <taxon>Myxozoa</taxon>
        <taxon>Myxosporea</taxon>
        <taxon>Bivalvulida</taxon>
        <taxon>Platysporina</taxon>
        <taxon>Myxobolidae</taxon>
        <taxon>Thelohanellus</taxon>
    </lineage>
</organism>
<evidence type="ECO:0000313" key="2">
    <source>
        <dbReference type="EMBL" id="KII72305.1"/>
    </source>
</evidence>
<dbReference type="Gene3D" id="3.20.20.100">
    <property type="entry name" value="NADP-dependent oxidoreductase domain"/>
    <property type="match status" value="1"/>
</dbReference>
<evidence type="ECO:0000313" key="3">
    <source>
        <dbReference type="Proteomes" id="UP000031668"/>
    </source>
</evidence>
<accession>A0A0C2N7I7</accession>
<feature type="domain" description="NADP-dependent oxidoreductase" evidence="1">
    <location>
        <begin position="15"/>
        <end position="105"/>
    </location>
</feature>
<keyword evidence="3" id="KW-1185">Reference proteome</keyword>
<dbReference type="PANTHER" id="PTHR11732">
    <property type="entry name" value="ALDO/KETO REDUCTASE"/>
    <property type="match status" value="1"/>
</dbReference>
<comment type="caution">
    <text evidence="2">The sequence shown here is derived from an EMBL/GenBank/DDBJ whole genome shotgun (WGS) entry which is preliminary data.</text>
</comment>
<dbReference type="OrthoDB" id="416253at2759"/>
<evidence type="ECO:0000259" key="1">
    <source>
        <dbReference type="Pfam" id="PF00248"/>
    </source>
</evidence>
<dbReference type="InterPro" id="IPR023210">
    <property type="entry name" value="NADP_OxRdtase_dom"/>
</dbReference>
<protein>
    <submittedName>
        <fullName evidence="2">Aldo-keto reductase family 4 member C9</fullName>
    </submittedName>
</protein>
<dbReference type="OMA" id="TWHESAH"/>
<dbReference type="PRINTS" id="PR00069">
    <property type="entry name" value="ALDKETRDTASE"/>
</dbReference>